<keyword evidence="1" id="KW-0472">Membrane</keyword>
<feature type="transmembrane region" description="Helical" evidence="1">
    <location>
        <begin position="161"/>
        <end position="182"/>
    </location>
</feature>
<name>A0A6I9MIK6_9TELE</name>
<feature type="transmembrane region" description="Helical" evidence="1">
    <location>
        <begin position="251"/>
        <end position="269"/>
    </location>
</feature>
<feature type="transmembrane region" description="Helical" evidence="1">
    <location>
        <begin position="387"/>
        <end position="404"/>
    </location>
</feature>
<dbReference type="RefSeq" id="XP_010764312.1">
    <property type="nucleotide sequence ID" value="XM_010766010.1"/>
</dbReference>
<dbReference type="Proteomes" id="UP000504611">
    <property type="component" value="Unplaced"/>
</dbReference>
<evidence type="ECO:0000313" key="4">
    <source>
        <dbReference type="RefSeq" id="XP_010764312.1"/>
    </source>
</evidence>
<feature type="transmembrane region" description="Helical" evidence="1">
    <location>
        <begin position="194"/>
        <end position="216"/>
    </location>
</feature>
<dbReference type="AlphaFoldDB" id="A0A6I9MIK6"/>
<feature type="transmembrane region" description="Helical" evidence="1">
    <location>
        <begin position="410"/>
        <end position="429"/>
    </location>
</feature>
<keyword evidence="1" id="KW-0812">Transmembrane</keyword>
<proteinExistence type="predicted"/>
<dbReference type="PANTHER" id="PTHR22911">
    <property type="entry name" value="ACYL-MALONYL CONDENSING ENZYME-RELATED"/>
    <property type="match status" value="1"/>
</dbReference>
<keyword evidence="1" id="KW-1133">Transmembrane helix</keyword>
<feature type="domain" description="EamA" evidence="2">
    <location>
        <begin position="138"/>
        <end position="267"/>
    </location>
</feature>
<keyword evidence="3" id="KW-1185">Reference proteome</keyword>
<dbReference type="GO" id="GO:0016020">
    <property type="term" value="C:membrane"/>
    <property type="evidence" value="ECO:0007669"/>
    <property type="project" value="InterPro"/>
</dbReference>
<reference evidence="4" key="1">
    <citation type="submission" date="2025-08" db="UniProtKB">
        <authorList>
            <consortium name="RefSeq"/>
        </authorList>
    </citation>
    <scope>IDENTIFICATION</scope>
    <source>
        <tissue evidence="4">Muscle</tissue>
    </source>
</reference>
<feature type="transmembrane region" description="Helical" evidence="1">
    <location>
        <begin position="228"/>
        <end position="244"/>
    </location>
</feature>
<feature type="transmembrane region" description="Helical" evidence="1">
    <location>
        <begin position="289"/>
        <end position="309"/>
    </location>
</feature>
<sequence length="451" mass="48043">MESTHLLNTSKKRVKIHPHTVTAKYATQAPYSPQPGVHTHFPQPGDEGYDDAPSFEDFGSFLEETSDKKQLTESRKWRLTLFGSKEKDTANKLQTLGGAEGSEGGARAAKVSGKGVGEQLASFGEASVSASRLTWVGLLGAALAHGCLIVLTRLASERFSLGPLFLLLVRSIVQLVSVAVPLHRGESPFGPQGYRLRLLCYGVSYSLSLCCAYASLTFVSPGDGTTTWRLATTALSAILAFLLLEERLGLADGITIAAGLCGLGLVLLPTADESNSDSQTDPVKFWRGAFGWSLSALAGLWMALALVGYRSLKERVGVGTALFTVSWTGCLLAPASLFLLQEGWSWPMSAEAWGLVLGLAACSVAAFLGMTHALTRLHPALVSASQSLEVPVAMLLHLAMLPLAPTAPEVVGNVMVILSVGWLVAIKLLPARGGGRRQREEYEEILDSPIK</sequence>
<evidence type="ECO:0000256" key="1">
    <source>
        <dbReference type="SAM" id="Phobius"/>
    </source>
</evidence>
<dbReference type="OrthoDB" id="306876at2759"/>
<feature type="transmembrane region" description="Helical" evidence="1">
    <location>
        <begin position="352"/>
        <end position="375"/>
    </location>
</feature>
<gene>
    <name evidence="4" type="primary">LOC104940975</name>
</gene>
<dbReference type="KEGG" id="ncc:104940975"/>
<dbReference type="PANTHER" id="PTHR22911:SF137">
    <property type="entry name" value="SOLUTE CARRIER FAMILY 35 MEMBER G2-RELATED"/>
    <property type="match status" value="1"/>
</dbReference>
<dbReference type="Pfam" id="PF00892">
    <property type="entry name" value="EamA"/>
    <property type="match status" value="1"/>
</dbReference>
<feature type="transmembrane region" description="Helical" evidence="1">
    <location>
        <begin position="321"/>
        <end position="340"/>
    </location>
</feature>
<feature type="transmembrane region" description="Helical" evidence="1">
    <location>
        <begin position="133"/>
        <end position="155"/>
    </location>
</feature>
<accession>A0A6I9MIK6</accession>
<protein>
    <submittedName>
        <fullName evidence="4">Solute carrier family 35 member G2-like</fullName>
    </submittedName>
</protein>
<dbReference type="InterPro" id="IPR037185">
    <property type="entry name" value="EmrE-like"/>
</dbReference>
<dbReference type="GeneID" id="104940975"/>
<organism evidence="3 4">
    <name type="scientific">Notothenia coriiceps</name>
    <name type="common">black rockcod</name>
    <dbReference type="NCBI Taxonomy" id="8208"/>
    <lineage>
        <taxon>Eukaryota</taxon>
        <taxon>Metazoa</taxon>
        <taxon>Chordata</taxon>
        <taxon>Craniata</taxon>
        <taxon>Vertebrata</taxon>
        <taxon>Euteleostomi</taxon>
        <taxon>Actinopterygii</taxon>
        <taxon>Neopterygii</taxon>
        <taxon>Teleostei</taxon>
        <taxon>Neoteleostei</taxon>
        <taxon>Acanthomorphata</taxon>
        <taxon>Eupercaria</taxon>
        <taxon>Perciformes</taxon>
        <taxon>Notothenioidei</taxon>
        <taxon>Nototheniidae</taxon>
        <taxon>Notothenia</taxon>
    </lineage>
</organism>
<dbReference type="InterPro" id="IPR000620">
    <property type="entry name" value="EamA_dom"/>
</dbReference>
<evidence type="ECO:0000259" key="2">
    <source>
        <dbReference type="Pfam" id="PF00892"/>
    </source>
</evidence>
<dbReference type="SUPFAM" id="SSF103481">
    <property type="entry name" value="Multidrug resistance efflux transporter EmrE"/>
    <property type="match status" value="1"/>
</dbReference>
<evidence type="ECO:0000313" key="3">
    <source>
        <dbReference type="Proteomes" id="UP000504611"/>
    </source>
</evidence>